<dbReference type="EMBL" id="JACHWF010000009">
    <property type="protein sequence ID" value="MBB3010658.1"/>
    <property type="molecule type" value="Genomic_DNA"/>
</dbReference>
<name>A0A7W4VGF1_9BURK</name>
<dbReference type="RefSeq" id="WP_183300698.1">
    <property type="nucleotide sequence ID" value="NZ_JACHWF010000009.1"/>
</dbReference>
<dbReference type="Proteomes" id="UP000578036">
    <property type="component" value="Unassembled WGS sequence"/>
</dbReference>
<accession>A0A7W4VGF1</accession>
<comment type="caution">
    <text evidence="1">The sequence shown here is derived from an EMBL/GenBank/DDBJ whole genome shotgun (WGS) entry which is preliminary data.</text>
</comment>
<keyword evidence="2" id="KW-1185">Reference proteome</keyword>
<evidence type="ECO:0000313" key="1">
    <source>
        <dbReference type="EMBL" id="MBB3010658.1"/>
    </source>
</evidence>
<protein>
    <recommendedName>
        <fullName evidence="3">Mor transcription activator family protein</fullName>
    </recommendedName>
</protein>
<reference evidence="1 2" key="1">
    <citation type="submission" date="2020-08" db="EMBL/GenBank/DDBJ databases">
        <title>Genomic Encyclopedia of Type Strains, Phase IV (KMG-V): Genome sequencing to study the core and pangenomes of soil and plant-associated prokaryotes.</title>
        <authorList>
            <person name="Whitman W."/>
        </authorList>
    </citation>
    <scope>NUCLEOTIDE SEQUENCE [LARGE SCALE GENOMIC DNA]</scope>
    <source>
        <strain evidence="1 2">SLV-2362</strain>
    </source>
</reference>
<sequence>MTEWNRLMSTVLRNIDIHRIVVMEGQALAVAAAKYDISRNRAMQIVCRLAGTRTLTEAREKQKGGTK</sequence>
<dbReference type="AlphaFoldDB" id="A0A7W4VGF1"/>
<organism evidence="1 2">
    <name type="scientific">Cupriavidus alkaliphilus</name>
    <dbReference type="NCBI Taxonomy" id="942866"/>
    <lineage>
        <taxon>Bacteria</taxon>
        <taxon>Pseudomonadati</taxon>
        <taxon>Pseudomonadota</taxon>
        <taxon>Betaproteobacteria</taxon>
        <taxon>Burkholderiales</taxon>
        <taxon>Burkholderiaceae</taxon>
        <taxon>Cupriavidus</taxon>
    </lineage>
</organism>
<gene>
    <name evidence="1" type="ORF">FHX61_005339</name>
</gene>
<evidence type="ECO:0008006" key="3">
    <source>
        <dbReference type="Google" id="ProtNLM"/>
    </source>
</evidence>
<proteinExistence type="predicted"/>
<evidence type="ECO:0000313" key="2">
    <source>
        <dbReference type="Proteomes" id="UP000578036"/>
    </source>
</evidence>